<evidence type="ECO:0000313" key="7">
    <source>
        <dbReference type="Proteomes" id="UP000050430"/>
    </source>
</evidence>
<dbReference type="GO" id="GO:0003824">
    <property type="term" value="F:catalytic activity"/>
    <property type="evidence" value="ECO:0007669"/>
    <property type="project" value="InterPro"/>
</dbReference>
<evidence type="ECO:0000256" key="4">
    <source>
        <dbReference type="ARBA" id="ARBA00023014"/>
    </source>
</evidence>
<dbReference type="GO" id="GO:0046872">
    <property type="term" value="F:metal ion binding"/>
    <property type="evidence" value="ECO:0007669"/>
    <property type="project" value="UniProtKB-KW"/>
</dbReference>
<keyword evidence="7" id="KW-1185">Reference proteome</keyword>
<dbReference type="STRING" id="229920.ADM99_04450"/>
<dbReference type="InterPro" id="IPR050377">
    <property type="entry name" value="Radical_SAM_PqqE_MftC-like"/>
</dbReference>
<dbReference type="AlphaFoldDB" id="A0A0P6WXM9"/>
<dbReference type="PROSITE" id="PS51918">
    <property type="entry name" value="RADICAL_SAM"/>
    <property type="match status" value="1"/>
</dbReference>
<evidence type="ECO:0000256" key="2">
    <source>
        <dbReference type="ARBA" id="ARBA00022723"/>
    </source>
</evidence>
<comment type="caution">
    <text evidence="6">The sequence shown here is derived from an EMBL/GenBank/DDBJ whole genome shotgun (WGS) entry which is preliminary data.</text>
</comment>
<evidence type="ECO:0000256" key="3">
    <source>
        <dbReference type="ARBA" id="ARBA00023004"/>
    </source>
</evidence>
<dbReference type="PANTHER" id="PTHR11228">
    <property type="entry name" value="RADICAL SAM DOMAIN PROTEIN"/>
    <property type="match status" value="1"/>
</dbReference>
<gene>
    <name evidence="6" type="ORF">ADM99_04450</name>
</gene>
<dbReference type="CDD" id="cd01335">
    <property type="entry name" value="Radical_SAM"/>
    <property type="match status" value="1"/>
</dbReference>
<dbReference type="InterPro" id="IPR013785">
    <property type="entry name" value="Aldolase_TIM"/>
</dbReference>
<reference evidence="6 7" key="1">
    <citation type="submission" date="2015-07" db="EMBL/GenBank/DDBJ databases">
        <title>Genome sequence of Leptolinea tardivitalis DSM 16556.</title>
        <authorList>
            <person name="Hemp J."/>
            <person name="Ward L.M."/>
            <person name="Pace L.A."/>
            <person name="Fischer W.W."/>
        </authorList>
    </citation>
    <scope>NUCLEOTIDE SEQUENCE [LARGE SCALE GENOMIC DNA]</scope>
    <source>
        <strain evidence="6 7">YMTK-2</strain>
    </source>
</reference>
<sequence>MLSMSLFPSENDEPIYYSFEKDTFYYTKDEKNLCIPEYDILSICLRIGNWCNYSCPYCLAESNTNGSWINEDNLGSLINFCEKITIPRIVISGGEPTYFWKIKWLLEKLKKRERIIVLATNGSKFIDCSNLVDWIDISLHGFDDKSHKSNTLSKDSMELIEENINKYIDTGINVGCNLLLNNDVEKASTFLQKIVQMGVKKIRLSSITQIGRGRELDNQVLNQIYIRDLAKKLSENGNVTIHIPGQMRNVNLNEYLRGYFRIEPDGFIWAEKKGPKIHDVVQIKRFISQRITEHRKVFIG</sequence>
<feature type="domain" description="Radical SAM core" evidence="5">
    <location>
        <begin position="37"/>
        <end position="244"/>
    </location>
</feature>
<name>A0A0P6WXM9_9CHLR</name>
<keyword evidence="4" id="KW-0411">Iron-sulfur</keyword>
<dbReference type="RefSeq" id="WP_081419910.1">
    <property type="nucleotide sequence ID" value="NZ_BBYA01000009.1"/>
</dbReference>
<dbReference type="SFLD" id="SFLDG01067">
    <property type="entry name" value="SPASM/twitch_domain_containing"/>
    <property type="match status" value="1"/>
</dbReference>
<evidence type="ECO:0000256" key="1">
    <source>
        <dbReference type="ARBA" id="ARBA00022691"/>
    </source>
</evidence>
<keyword evidence="2" id="KW-0479">Metal-binding</keyword>
<accession>A0A0P6WXM9</accession>
<keyword evidence="3" id="KW-0408">Iron</keyword>
<dbReference type="InterPro" id="IPR007197">
    <property type="entry name" value="rSAM"/>
</dbReference>
<organism evidence="6 7">
    <name type="scientific">Leptolinea tardivitalis</name>
    <dbReference type="NCBI Taxonomy" id="229920"/>
    <lineage>
        <taxon>Bacteria</taxon>
        <taxon>Bacillati</taxon>
        <taxon>Chloroflexota</taxon>
        <taxon>Anaerolineae</taxon>
        <taxon>Anaerolineales</taxon>
        <taxon>Anaerolineaceae</taxon>
        <taxon>Leptolinea</taxon>
    </lineage>
</organism>
<dbReference type="GO" id="GO:0051536">
    <property type="term" value="F:iron-sulfur cluster binding"/>
    <property type="evidence" value="ECO:0007669"/>
    <property type="project" value="UniProtKB-KW"/>
</dbReference>
<evidence type="ECO:0000313" key="6">
    <source>
        <dbReference type="EMBL" id="KPL73449.1"/>
    </source>
</evidence>
<protein>
    <recommendedName>
        <fullName evidence="5">Radical SAM core domain-containing protein</fullName>
    </recommendedName>
</protein>
<keyword evidence="1" id="KW-0949">S-adenosyl-L-methionine</keyword>
<dbReference type="Gene3D" id="3.20.20.70">
    <property type="entry name" value="Aldolase class I"/>
    <property type="match status" value="1"/>
</dbReference>
<dbReference type="Pfam" id="PF04055">
    <property type="entry name" value="Radical_SAM"/>
    <property type="match status" value="1"/>
</dbReference>
<dbReference type="EMBL" id="LGCK01000006">
    <property type="protein sequence ID" value="KPL73449.1"/>
    <property type="molecule type" value="Genomic_DNA"/>
</dbReference>
<dbReference type="PANTHER" id="PTHR11228:SF7">
    <property type="entry name" value="PQQA PEPTIDE CYCLASE"/>
    <property type="match status" value="1"/>
</dbReference>
<dbReference type="SFLD" id="SFLDS00029">
    <property type="entry name" value="Radical_SAM"/>
    <property type="match status" value="1"/>
</dbReference>
<dbReference type="SUPFAM" id="SSF102114">
    <property type="entry name" value="Radical SAM enzymes"/>
    <property type="match status" value="1"/>
</dbReference>
<dbReference type="Proteomes" id="UP000050430">
    <property type="component" value="Unassembled WGS sequence"/>
</dbReference>
<dbReference type="InterPro" id="IPR058240">
    <property type="entry name" value="rSAM_sf"/>
</dbReference>
<proteinExistence type="predicted"/>
<evidence type="ECO:0000259" key="5">
    <source>
        <dbReference type="PROSITE" id="PS51918"/>
    </source>
</evidence>